<dbReference type="Proteomes" id="UP000014073">
    <property type="component" value="Unassembled WGS sequence"/>
</dbReference>
<reference evidence="1 2" key="1">
    <citation type="submission" date="2008-12" db="EMBL/GenBank/DDBJ databases">
        <authorList>
            <person name="Fulton L."/>
            <person name="Clifton S."/>
            <person name="Fulton B."/>
            <person name="Xu J."/>
            <person name="Minx P."/>
            <person name="Pepin K.H."/>
            <person name="Johnson M."/>
            <person name="Bhonagiri V."/>
            <person name="Nash W.E."/>
            <person name="Mardis E.R."/>
            <person name="Wilson R.K."/>
        </authorList>
    </citation>
    <scope>NUCLEOTIDE SEQUENCE [LARGE SCALE GENOMIC DNA]</scope>
    <source>
        <strain evidence="1 2">DSM 18228</strain>
    </source>
</reference>
<accession>S0FD44</accession>
<keyword evidence="2" id="KW-1185">Reference proteome</keyword>
<protein>
    <submittedName>
        <fullName evidence="1">Uncharacterized protein</fullName>
    </submittedName>
</protein>
<dbReference type="HOGENOM" id="CLU_3229504_0_0_10"/>
<name>S0FD44_9BACT</name>
<evidence type="ECO:0000313" key="2">
    <source>
        <dbReference type="Proteomes" id="UP000014073"/>
    </source>
</evidence>
<dbReference type="STRING" id="547042.BACCOPRO_03568"/>
<evidence type="ECO:0000313" key="1">
    <source>
        <dbReference type="EMBL" id="EEF78045.1"/>
    </source>
</evidence>
<proteinExistence type="predicted"/>
<dbReference type="EMBL" id="ACBW01000221">
    <property type="protein sequence ID" value="EEF78045.1"/>
    <property type="molecule type" value="Genomic_DNA"/>
</dbReference>
<sequence>MQQVINKVGLYKKEVSAKTIKKTNKTKYSTERIYVENIKLSNT</sequence>
<gene>
    <name evidence="1" type="ORF">BACCOPRO_03568</name>
</gene>
<organism evidence="1 2">
    <name type="scientific">Phocaeicola coprophilus DSM 18228 = JCM 13818</name>
    <dbReference type="NCBI Taxonomy" id="547042"/>
    <lineage>
        <taxon>Bacteria</taxon>
        <taxon>Pseudomonadati</taxon>
        <taxon>Bacteroidota</taxon>
        <taxon>Bacteroidia</taxon>
        <taxon>Bacteroidales</taxon>
        <taxon>Bacteroidaceae</taxon>
        <taxon>Phocaeicola</taxon>
    </lineage>
</organism>
<comment type="caution">
    <text evidence="1">The sequence shown here is derived from an EMBL/GenBank/DDBJ whole genome shotgun (WGS) entry which is preliminary data.</text>
</comment>
<dbReference type="AlphaFoldDB" id="S0FD44"/>